<sequence length="76" mass="8394">MSESETWLGRGVSIKPPYAVTSKTSLSGYSGNTNFQNAKPVNIPSQYGETYPSQQPLGKQAQEEFQKIFPNKVDNP</sequence>
<proteinExistence type="predicted"/>
<keyword evidence="2" id="KW-1185">Reference proteome</keyword>
<dbReference type="Proteomes" id="UP000661112">
    <property type="component" value="Unassembled WGS sequence"/>
</dbReference>
<comment type="caution">
    <text evidence="1">The sequence shown here is derived from an EMBL/GenBank/DDBJ whole genome shotgun (WGS) entry which is preliminary data.</text>
</comment>
<name>A0ABR8D3E5_9NOST</name>
<evidence type="ECO:0000313" key="2">
    <source>
        <dbReference type="Proteomes" id="UP000661112"/>
    </source>
</evidence>
<dbReference type="RefSeq" id="WP_190470778.1">
    <property type="nucleotide sequence ID" value="NZ_JACJSG010000011.1"/>
</dbReference>
<organism evidence="1 2">
    <name type="scientific">Anabaena azotica FACHB-119</name>
    <dbReference type="NCBI Taxonomy" id="947527"/>
    <lineage>
        <taxon>Bacteria</taxon>
        <taxon>Bacillati</taxon>
        <taxon>Cyanobacteriota</taxon>
        <taxon>Cyanophyceae</taxon>
        <taxon>Nostocales</taxon>
        <taxon>Nostocaceae</taxon>
        <taxon>Anabaena</taxon>
        <taxon>Anabaena azotica</taxon>
    </lineage>
</organism>
<reference evidence="1 2" key="1">
    <citation type="journal article" date="2020" name="ISME J.">
        <title>Comparative genomics reveals insights into cyanobacterial evolution and habitat adaptation.</title>
        <authorList>
            <person name="Chen M.Y."/>
            <person name="Teng W.K."/>
            <person name="Zhao L."/>
            <person name="Hu C.X."/>
            <person name="Zhou Y.K."/>
            <person name="Han B.P."/>
            <person name="Song L.R."/>
            <person name="Shu W.S."/>
        </authorList>
    </citation>
    <scope>NUCLEOTIDE SEQUENCE [LARGE SCALE GENOMIC DNA]</scope>
    <source>
        <strain evidence="1 2">FACHB-119</strain>
    </source>
</reference>
<dbReference type="EMBL" id="JACJSG010000011">
    <property type="protein sequence ID" value="MBD2500953.1"/>
    <property type="molecule type" value="Genomic_DNA"/>
</dbReference>
<evidence type="ECO:0000313" key="1">
    <source>
        <dbReference type="EMBL" id="MBD2500953.1"/>
    </source>
</evidence>
<protein>
    <submittedName>
        <fullName evidence="1">Uncharacterized protein</fullName>
    </submittedName>
</protein>
<accession>A0ABR8D3E5</accession>
<gene>
    <name evidence="1" type="ORF">H6G83_10100</name>
</gene>